<keyword evidence="3" id="KW-1185">Reference proteome</keyword>
<reference evidence="2" key="1">
    <citation type="submission" date="2022-11" db="EMBL/GenBank/DDBJ databases">
        <title>Centuries of genome instability and evolution in soft-shell clam transmissible cancer (bioRxiv).</title>
        <authorList>
            <person name="Hart S.F.M."/>
            <person name="Yonemitsu M.A."/>
            <person name="Giersch R.M."/>
            <person name="Beal B.F."/>
            <person name="Arriagada G."/>
            <person name="Davis B.W."/>
            <person name="Ostrander E.A."/>
            <person name="Goff S.P."/>
            <person name="Metzger M.J."/>
        </authorList>
    </citation>
    <scope>NUCLEOTIDE SEQUENCE</scope>
    <source>
        <strain evidence="2">MELC-2E11</strain>
        <tissue evidence="2">Siphon/mantle</tissue>
    </source>
</reference>
<dbReference type="Proteomes" id="UP001164746">
    <property type="component" value="Chromosome 14"/>
</dbReference>
<dbReference type="EMBL" id="CP111025">
    <property type="protein sequence ID" value="WAR25528.1"/>
    <property type="molecule type" value="Genomic_DNA"/>
</dbReference>
<evidence type="ECO:0000313" key="3">
    <source>
        <dbReference type="Proteomes" id="UP001164746"/>
    </source>
</evidence>
<organism evidence="2 3">
    <name type="scientific">Mya arenaria</name>
    <name type="common">Soft-shell clam</name>
    <dbReference type="NCBI Taxonomy" id="6604"/>
    <lineage>
        <taxon>Eukaryota</taxon>
        <taxon>Metazoa</taxon>
        <taxon>Spiralia</taxon>
        <taxon>Lophotrochozoa</taxon>
        <taxon>Mollusca</taxon>
        <taxon>Bivalvia</taxon>
        <taxon>Autobranchia</taxon>
        <taxon>Heteroconchia</taxon>
        <taxon>Euheterodonta</taxon>
        <taxon>Imparidentia</taxon>
        <taxon>Neoheterodontei</taxon>
        <taxon>Myida</taxon>
        <taxon>Myoidea</taxon>
        <taxon>Myidae</taxon>
        <taxon>Mya</taxon>
    </lineage>
</organism>
<name>A0ABY7FTH6_MYAAR</name>
<evidence type="ECO:0000256" key="1">
    <source>
        <dbReference type="SAM" id="MobiDB-lite"/>
    </source>
</evidence>
<feature type="compositionally biased region" description="Polar residues" evidence="1">
    <location>
        <begin position="183"/>
        <end position="204"/>
    </location>
</feature>
<sequence>MGSAPSTRVHSNTHVTVVRGRLVATTHVPFNVVAGTVDTGNSPGCPNCRVQSQAHRGGCHHPQPQSTFVPGMVHPGAQPLQPPMYIQSDLPPPYIEQPLVHYVPTDPTPQSSIPFVPPAASNYMGQEATSGTSSQHLNGYNDAFPPINGAPPASVADSVNNAFPQKNGPPPDFVAGSVGPGTSAMTPSGESTLRGLSTGRNANSNEKETIPELYDV</sequence>
<evidence type="ECO:0000313" key="2">
    <source>
        <dbReference type="EMBL" id="WAR25528.1"/>
    </source>
</evidence>
<feature type="region of interest" description="Disordered" evidence="1">
    <location>
        <begin position="164"/>
        <end position="216"/>
    </location>
</feature>
<proteinExistence type="predicted"/>
<protein>
    <submittedName>
        <fullName evidence="2">Uncharacterized protein</fullName>
    </submittedName>
</protein>
<accession>A0ABY7FTH6</accession>
<gene>
    <name evidence="2" type="ORF">MAR_011232</name>
</gene>